<keyword evidence="8 10" id="KW-0472">Membrane</keyword>
<dbReference type="SUPFAM" id="SSF56925">
    <property type="entry name" value="OMPA-like"/>
    <property type="match status" value="1"/>
</dbReference>
<evidence type="ECO:0000256" key="9">
    <source>
        <dbReference type="ARBA" id="ARBA00023237"/>
    </source>
</evidence>
<keyword evidence="6" id="KW-0406">Ion transport</keyword>
<dbReference type="SUPFAM" id="SSF103088">
    <property type="entry name" value="OmpA-like"/>
    <property type="match status" value="1"/>
</dbReference>
<dbReference type="AlphaFoldDB" id="A0A5C6QP99"/>
<dbReference type="PRINTS" id="PR01021">
    <property type="entry name" value="OMPADOMAIN"/>
</dbReference>
<keyword evidence="7" id="KW-0626">Porin</keyword>
<dbReference type="InterPro" id="IPR050330">
    <property type="entry name" value="Bact_OuterMem_StrucFunc"/>
</dbReference>
<evidence type="ECO:0000313" key="15">
    <source>
        <dbReference type="Proteomes" id="UP000321525"/>
    </source>
</evidence>
<evidence type="ECO:0000313" key="13">
    <source>
        <dbReference type="EMBL" id="TWX62119.1"/>
    </source>
</evidence>
<evidence type="ECO:0000313" key="14">
    <source>
        <dbReference type="EMBL" id="TWX70521.1"/>
    </source>
</evidence>
<keyword evidence="9" id="KW-0998">Cell outer membrane</keyword>
<keyword evidence="5 11" id="KW-0732">Signal</keyword>
<dbReference type="InterPro" id="IPR027385">
    <property type="entry name" value="Beta-barrel_OMP"/>
</dbReference>
<evidence type="ECO:0000256" key="7">
    <source>
        <dbReference type="ARBA" id="ARBA00023114"/>
    </source>
</evidence>
<dbReference type="GO" id="GO:0006811">
    <property type="term" value="P:monoatomic ion transport"/>
    <property type="evidence" value="ECO:0007669"/>
    <property type="project" value="UniProtKB-KW"/>
</dbReference>
<feature type="signal peptide" evidence="11">
    <location>
        <begin position="1"/>
        <end position="23"/>
    </location>
</feature>
<evidence type="ECO:0000256" key="5">
    <source>
        <dbReference type="ARBA" id="ARBA00022729"/>
    </source>
</evidence>
<comment type="subcellular location">
    <subcellularLocation>
        <location evidence="1">Cell outer membrane</location>
        <topology evidence="1">Multi-pass membrane protein</topology>
    </subcellularLocation>
</comment>
<evidence type="ECO:0000256" key="6">
    <source>
        <dbReference type="ARBA" id="ARBA00023065"/>
    </source>
</evidence>
<dbReference type="InterPro" id="IPR006664">
    <property type="entry name" value="OMP_bac"/>
</dbReference>
<dbReference type="EMBL" id="VOLQ01000004">
    <property type="protein sequence ID" value="TWX70521.1"/>
    <property type="molecule type" value="Genomic_DNA"/>
</dbReference>
<evidence type="ECO:0000313" key="16">
    <source>
        <dbReference type="Proteomes" id="UP000321917"/>
    </source>
</evidence>
<dbReference type="InterPro" id="IPR011250">
    <property type="entry name" value="OMP/PagP_B-barrel"/>
</dbReference>
<feature type="domain" description="OmpA-like" evidence="12">
    <location>
        <begin position="243"/>
        <end position="361"/>
    </location>
</feature>
<dbReference type="Pfam" id="PF00691">
    <property type="entry name" value="OmpA"/>
    <property type="match status" value="1"/>
</dbReference>
<protein>
    <submittedName>
        <fullName evidence="14">OmpA family protein</fullName>
    </submittedName>
</protein>
<dbReference type="OrthoDB" id="9805832at2"/>
<feature type="chain" id="PRO_5022830966" evidence="11">
    <location>
        <begin position="24"/>
        <end position="367"/>
    </location>
</feature>
<dbReference type="Proteomes" id="UP000321525">
    <property type="component" value="Unassembled WGS sequence"/>
</dbReference>
<organism evidence="14 16">
    <name type="scientific">Colwellia hornerae</name>
    <dbReference type="NCBI Taxonomy" id="89402"/>
    <lineage>
        <taxon>Bacteria</taxon>
        <taxon>Pseudomonadati</taxon>
        <taxon>Pseudomonadota</taxon>
        <taxon>Gammaproteobacteria</taxon>
        <taxon>Alteromonadales</taxon>
        <taxon>Colwelliaceae</taxon>
        <taxon>Colwellia</taxon>
    </lineage>
</organism>
<dbReference type="GO" id="GO:0009279">
    <property type="term" value="C:cell outer membrane"/>
    <property type="evidence" value="ECO:0007669"/>
    <property type="project" value="UniProtKB-SubCell"/>
</dbReference>
<dbReference type="PANTHER" id="PTHR30329:SF21">
    <property type="entry name" value="LIPOPROTEIN YIAD-RELATED"/>
    <property type="match status" value="1"/>
</dbReference>
<name>A0A5C6QP99_9GAMM</name>
<keyword evidence="2" id="KW-0813">Transport</keyword>
<proteinExistence type="predicted"/>
<dbReference type="PANTHER" id="PTHR30329">
    <property type="entry name" value="STATOR ELEMENT OF FLAGELLAR MOTOR COMPLEX"/>
    <property type="match status" value="1"/>
</dbReference>
<evidence type="ECO:0000256" key="10">
    <source>
        <dbReference type="PROSITE-ProRule" id="PRU00473"/>
    </source>
</evidence>
<dbReference type="InterPro" id="IPR006665">
    <property type="entry name" value="OmpA-like"/>
</dbReference>
<keyword evidence="4" id="KW-0812">Transmembrane</keyword>
<gene>
    <name evidence="13" type="ORF">ESZ26_03865</name>
    <name evidence="14" type="ORF">ESZ27_03120</name>
</gene>
<dbReference type="Proteomes" id="UP000321917">
    <property type="component" value="Unassembled WGS sequence"/>
</dbReference>
<evidence type="ECO:0000256" key="2">
    <source>
        <dbReference type="ARBA" id="ARBA00022448"/>
    </source>
</evidence>
<evidence type="ECO:0000256" key="8">
    <source>
        <dbReference type="ARBA" id="ARBA00023136"/>
    </source>
</evidence>
<comment type="caution">
    <text evidence="14">The sequence shown here is derived from an EMBL/GenBank/DDBJ whole genome shotgun (WGS) entry which is preliminary data.</text>
</comment>
<dbReference type="CDD" id="cd07185">
    <property type="entry name" value="OmpA_C-like"/>
    <property type="match status" value="1"/>
</dbReference>
<keyword evidence="3" id="KW-1134">Transmembrane beta strand</keyword>
<evidence type="ECO:0000259" key="12">
    <source>
        <dbReference type="PROSITE" id="PS51123"/>
    </source>
</evidence>
<evidence type="ECO:0000256" key="3">
    <source>
        <dbReference type="ARBA" id="ARBA00022452"/>
    </source>
</evidence>
<reference evidence="14 16" key="1">
    <citation type="submission" date="2019-07" db="EMBL/GenBank/DDBJ databases">
        <title>Genomes of sea-ice associated Colwellia species.</title>
        <authorList>
            <person name="Bowman J.P."/>
        </authorList>
    </citation>
    <scope>NUCLEOTIDE SEQUENCE [LARGE SCALE GENOMIC DNA]</scope>
    <source>
        <strain evidence="13 15">ACAM 607</strain>
        <strain evidence="14 16">IC036</strain>
    </source>
</reference>
<evidence type="ECO:0000256" key="1">
    <source>
        <dbReference type="ARBA" id="ARBA00004571"/>
    </source>
</evidence>
<evidence type="ECO:0000256" key="11">
    <source>
        <dbReference type="SAM" id="SignalP"/>
    </source>
</evidence>
<sequence length="367" mass="40700">MKSLNKASTLLLTSSFLLTSAFANEQPNAQDLVGKTYGGAHLLHINTDNDRVTSAGPYSNIDHGSGFGGELGYRWTESTEFRFSLSKINLVNEYVGFNEPNGSSIAVDALYFPTQQNFYVLGGVDYLDIANTQASLDVGAGYRHYLSERSAICIEGKGHYQFSEHFKDTSAKIGFIYFFGDSAQPRRTKIVAPVIKKEPAVTAVAPVAIVEKDTDKDGVLDKNDNCANTPMTDKVDSNGCTVFSDEKVRMELRVNFDNNKSIVKEEYFSKIEEVAEFLTLYPHTSLVIEGHTSKVGSRTYNQKISQSRAQAIVDVLVNKFSIQMSRLSAVGYGEDRLINSNDNKAAHIENRRIEAKIETTKKVVIKR</sequence>
<accession>A0A5C6QP99</accession>
<evidence type="ECO:0000256" key="4">
    <source>
        <dbReference type="ARBA" id="ARBA00022692"/>
    </source>
</evidence>
<dbReference type="Gene3D" id="3.30.1330.60">
    <property type="entry name" value="OmpA-like domain"/>
    <property type="match status" value="1"/>
</dbReference>
<dbReference type="Pfam" id="PF13505">
    <property type="entry name" value="OMP_b-brl"/>
    <property type="match status" value="1"/>
</dbReference>
<dbReference type="GO" id="GO:0046930">
    <property type="term" value="C:pore complex"/>
    <property type="evidence" value="ECO:0007669"/>
    <property type="project" value="UniProtKB-KW"/>
</dbReference>
<dbReference type="PROSITE" id="PS51123">
    <property type="entry name" value="OMPA_2"/>
    <property type="match status" value="1"/>
</dbReference>
<dbReference type="GO" id="GO:0015288">
    <property type="term" value="F:porin activity"/>
    <property type="evidence" value="ECO:0007669"/>
    <property type="project" value="UniProtKB-KW"/>
</dbReference>
<dbReference type="InterPro" id="IPR036737">
    <property type="entry name" value="OmpA-like_sf"/>
</dbReference>
<keyword evidence="15" id="KW-1185">Reference proteome</keyword>
<dbReference type="EMBL" id="VOLR01000004">
    <property type="protein sequence ID" value="TWX62119.1"/>
    <property type="molecule type" value="Genomic_DNA"/>
</dbReference>
<dbReference type="RefSeq" id="WP_146798206.1">
    <property type="nucleotide sequence ID" value="NZ_VOLP01000005.1"/>
</dbReference>
<dbReference type="Gene3D" id="2.40.160.20">
    <property type="match status" value="1"/>
</dbReference>